<keyword evidence="3" id="KW-1185">Reference proteome</keyword>
<feature type="region of interest" description="Disordered" evidence="1">
    <location>
        <begin position="40"/>
        <end position="95"/>
    </location>
</feature>
<reference evidence="2" key="2">
    <citation type="submission" date="2023-05" db="EMBL/GenBank/DDBJ databases">
        <authorList>
            <consortium name="Lawrence Berkeley National Laboratory"/>
            <person name="Steindorff A."/>
            <person name="Hensen N."/>
            <person name="Bonometti L."/>
            <person name="Westerberg I."/>
            <person name="Brannstrom I.O."/>
            <person name="Guillou S."/>
            <person name="Cros-Aarteil S."/>
            <person name="Calhoun S."/>
            <person name="Haridas S."/>
            <person name="Kuo A."/>
            <person name="Mondo S."/>
            <person name="Pangilinan J."/>
            <person name="Riley R."/>
            <person name="Labutti K."/>
            <person name="Andreopoulos B."/>
            <person name="Lipzen A."/>
            <person name="Chen C."/>
            <person name="Yanf M."/>
            <person name="Daum C."/>
            <person name="Ng V."/>
            <person name="Clum A."/>
            <person name="Ohm R."/>
            <person name="Martin F."/>
            <person name="Silar P."/>
            <person name="Natvig D."/>
            <person name="Lalanne C."/>
            <person name="Gautier V."/>
            <person name="Ament-Velasquez S.L."/>
            <person name="Kruys A."/>
            <person name="Hutchinson M.I."/>
            <person name="Powell A.J."/>
            <person name="Barry K."/>
            <person name="Miller A.N."/>
            <person name="Grigoriev I.V."/>
            <person name="Debuchy R."/>
            <person name="Gladieux P."/>
            <person name="Thoren M.H."/>
            <person name="Johannesson H."/>
        </authorList>
    </citation>
    <scope>NUCLEOTIDE SEQUENCE</scope>
    <source>
        <strain evidence="2">CBS 731.68</strain>
    </source>
</reference>
<comment type="caution">
    <text evidence="2">The sequence shown here is derived from an EMBL/GenBank/DDBJ whole genome shotgun (WGS) entry which is preliminary data.</text>
</comment>
<gene>
    <name evidence="2" type="ORF">N657DRAFT_639765</name>
</gene>
<dbReference type="EMBL" id="MU853223">
    <property type="protein sequence ID" value="KAK4129193.1"/>
    <property type="molecule type" value="Genomic_DNA"/>
</dbReference>
<proteinExistence type="predicted"/>
<sequence>MGGWLSTARIPWSDQSQLRGSNLFTTQVFSTLTLAPTLEELCSDDEDVGEDGERDGWDTSDSNDDDDEEESLRRGRELRSSPHSWVYEESKSRLENRRPGLLLELVWLVGGLAGTLDAQQSN</sequence>
<reference evidence="2" key="1">
    <citation type="journal article" date="2023" name="Mol. Phylogenet. Evol.">
        <title>Genome-scale phylogeny and comparative genomics of the fungal order Sordariales.</title>
        <authorList>
            <person name="Hensen N."/>
            <person name="Bonometti L."/>
            <person name="Westerberg I."/>
            <person name="Brannstrom I.O."/>
            <person name="Guillou S."/>
            <person name="Cros-Aarteil S."/>
            <person name="Calhoun S."/>
            <person name="Haridas S."/>
            <person name="Kuo A."/>
            <person name="Mondo S."/>
            <person name="Pangilinan J."/>
            <person name="Riley R."/>
            <person name="LaButti K."/>
            <person name="Andreopoulos B."/>
            <person name="Lipzen A."/>
            <person name="Chen C."/>
            <person name="Yan M."/>
            <person name="Daum C."/>
            <person name="Ng V."/>
            <person name="Clum A."/>
            <person name="Steindorff A."/>
            <person name="Ohm R.A."/>
            <person name="Martin F."/>
            <person name="Silar P."/>
            <person name="Natvig D.O."/>
            <person name="Lalanne C."/>
            <person name="Gautier V."/>
            <person name="Ament-Velasquez S.L."/>
            <person name="Kruys A."/>
            <person name="Hutchinson M.I."/>
            <person name="Powell A.J."/>
            <person name="Barry K."/>
            <person name="Miller A.N."/>
            <person name="Grigoriev I.V."/>
            <person name="Debuchy R."/>
            <person name="Gladieux P."/>
            <person name="Hiltunen Thoren M."/>
            <person name="Johannesson H."/>
        </authorList>
    </citation>
    <scope>NUCLEOTIDE SEQUENCE</scope>
    <source>
        <strain evidence="2">CBS 731.68</strain>
    </source>
</reference>
<dbReference type="AlphaFoldDB" id="A0AAN6UA10"/>
<protein>
    <submittedName>
        <fullName evidence="2">Uncharacterized protein</fullName>
    </submittedName>
</protein>
<feature type="compositionally biased region" description="Basic and acidic residues" evidence="1">
    <location>
        <begin position="71"/>
        <end position="95"/>
    </location>
</feature>
<feature type="compositionally biased region" description="Acidic residues" evidence="1">
    <location>
        <begin position="61"/>
        <end position="70"/>
    </location>
</feature>
<organism evidence="2 3">
    <name type="scientific">Parathielavia appendiculata</name>
    <dbReference type="NCBI Taxonomy" id="2587402"/>
    <lineage>
        <taxon>Eukaryota</taxon>
        <taxon>Fungi</taxon>
        <taxon>Dikarya</taxon>
        <taxon>Ascomycota</taxon>
        <taxon>Pezizomycotina</taxon>
        <taxon>Sordariomycetes</taxon>
        <taxon>Sordariomycetidae</taxon>
        <taxon>Sordariales</taxon>
        <taxon>Chaetomiaceae</taxon>
        <taxon>Parathielavia</taxon>
    </lineage>
</organism>
<name>A0AAN6UA10_9PEZI</name>
<feature type="compositionally biased region" description="Acidic residues" evidence="1">
    <location>
        <begin position="41"/>
        <end position="53"/>
    </location>
</feature>
<dbReference type="GeneID" id="87828604"/>
<accession>A0AAN6UA10</accession>
<evidence type="ECO:0000313" key="3">
    <source>
        <dbReference type="Proteomes" id="UP001302602"/>
    </source>
</evidence>
<dbReference type="RefSeq" id="XP_062652964.1">
    <property type="nucleotide sequence ID" value="XM_062791835.1"/>
</dbReference>
<evidence type="ECO:0000256" key="1">
    <source>
        <dbReference type="SAM" id="MobiDB-lite"/>
    </source>
</evidence>
<dbReference type="Proteomes" id="UP001302602">
    <property type="component" value="Unassembled WGS sequence"/>
</dbReference>
<evidence type="ECO:0000313" key="2">
    <source>
        <dbReference type="EMBL" id="KAK4129193.1"/>
    </source>
</evidence>